<evidence type="ECO:0000313" key="5">
    <source>
        <dbReference type="Proteomes" id="UP000051497"/>
    </source>
</evidence>
<reference evidence="4" key="2">
    <citation type="journal article" date="2016" name="Genome Announc.">
        <title>Draft Genome Sequences of Two Novel Amoeba-Resistant Intranuclear Bacteria, 'Candidatus Berkiella cookevillensis' and 'Candidatus Berkiella aquae'.</title>
        <authorList>
            <person name="Mehari Y.T."/>
            <person name="Arivett B.A."/>
            <person name="Farone A.L."/>
            <person name="Gunderson J.H."/>
            <person name="Farone M.B."/>
        </authorList>
    </citation>
    <scope>NUCLEOTIDE SEQUENCE</scope>
    <source>
        <strain evidence="4">HT99</strain>
    </source>
</reference>
<dbReference type="GO" id="GO:0020037">
    <property type="term" value="F:heme binding"/>
    <property type="evidence" value="ECO:0007669"/>
    <property type="project" value="InterPro"/>
</dbReference>
<name>A0A0Q9YJD0_9GAMM</name>
<dbReference type="Proteomes" id="UP000051497">
    <property type="component" value="Unassembled WGS sequence"/>
</dbReference>
<dbReference type="GO" id="GO:0042744">
    <property type="term" value="P:hydrogen peroxide catabolic process"/>
    <property type="evidence" value="ECO:0007669"/>
    <property type="project" value="TreeGrafter"/>
</dbReference>
<dbReference type="Pfam" id="PF00199">
    <property type="entry name" value="Catalase"/>
    <property type="match status" value="1"/>
</dbReference>
<accession>A0A0Q9YJD0</accession>
<dbReference type="SMART" id="SM01060">
    <property type="entry name" value="Catalase"/>
    <property type="match status" value="1"/>
</dbReference>
<dbReference type="SUPFAM" id="SSF56634">
    <property type="entry name" value="Heme-dependent catalase-like"/>
    <property type="match status" value="1"/>
</dbReference>
<evidence type="ECO:0000259" key="2">
    <source>
        <dbReference type="SMART" id="SM01060"/>
    </source>
</evidence>
<evidence type="ECO:0000313" key="4">
    <source>
        <dbReference type="EMBL" id="MCS5710663.1"/>
    </source>
</evidence>
<evidence type="ECO:0000256" key="1">
    <source>
        <dbReference type="ARBA" id="ARBA00012314"/>
    </source>
</evidence>
<dbReference type="EMBL" id="LKAJ01000009">
    <property type="protein sequence ID" value="KRG20751.1"/>
    <property type="molecule type" value="Genomic_DNA"/>
</dbReference>
<dbReference type="PANTHER" id="PTHR11465:SF61">
    <property type="entry name" value="CATALASE"/>
    <property type="match status" value="1"/>
</dbReference>
<keyword evidence="3" id="KW-0560">Oxidoreductase</keyword>
<dbReference type="PROSITE" id="PS51402">
    <property type="entry name" value="CATALASE_3"/>
    <property type="match status" value="1"/>
</dbReference>
<organism evidence="3">
    <name type="scientific">Candidatus Berkiella aquae</name>
    <dbReference type="NCBI Taxonomy" id="295108"/>
    <lineage>
        <taxon>Bacteria</taxon>
        <taxon>Pseudomonadati</taxon>
        <taxon>Pseudomonadota</taxon>
        <taxon>Gammaproteobacteria</taxon>
        <taxon>Candidatus Berkiellales</taxon>
        <taxon>Candidatus Berkiellaceae</taxon>
        <taxon>Candidatus Berkiella</taxon>
    </lineage>
</organism>
<evidence type="ECO:0000313" key="3">
    <source>
        <dbReference type="EMBL" id="KRG20751.1"/>
    </source>
</evidence>
<gene>
    <name evidence="3" type="primary">katA_1</name>
    <name evidence="4" type="ORF">HT99x_004415</name>
    <name evidence="3" type="ORF">HT99x_02240</name>
</gene>
<dbReference type="EMBL" id="LKAJ02000001">
    <property type="protein sequence ID" value="MCS5710663.1"/>
    <property type="molecule type" value="Genomic_DNA"/>
</dbReference>
<dbReference type="AlphaFoldDB" id="A0A0Q9YJD0"/>
<proteinExistence type="predicted"/>
<dbReference type="InterPro" id="IPR020835">
    <property type="entry name" value="Catalase_sf"/>
</dbReference>
<dbReference type="InterPro" id="IPR011614">
    <property type="entry name" value="Catalase_core"/>
</dbReference>
<dbReference type="STRING" id="295108.HT99x_02240"/>
<dbReference type="GO" id="GO:0042542">
    <property type="term" value="P:response to hydrogen peroxide"/>
    <property type="evidence" value="ECO:0007669"/>
    <property type="project" value="TreeGrafter"/>
</dbReference>
<feature type="domain" description="Catalase core" evidence="2">
    <location>
        <begin position="23"/>
        <end position="153"/>
    </location>
</feature>
<keyword evidence="3" id="KW-0575">Peroxidase</keyword>
<dbReference type="Gene3D" id="2.40.180.10">
    <property type="entry name" value="Catalase core domain"/>
    <property type="match status" value="1"/>
</dbReference>
<dbReference type="PANTHER" id="PTHR11465">
    <property type="entry name" value="CATALASE"/>
    <property type="match status" value="1"/>
</dbReference>
<dbReference type="PRINTS" id="PR00067">
    <property type="entry name" value="CATALASE"/>
</dbReference>
<reference evidence="4" key="3">
    <citation type="submission" date="2021-06" db="EMBL/GenBank/DDBJ databases">
        <title>Genomic Description and Analysis of Intracellular Bacteria, Candidatus Berkiella cookevillensis and Candidatus Berkiella aquae.</title>
        <authorList>
            <person name="Kidane D.T."/>
            <person name="Mehari Y.T."/>
            <person name="Rice F.C."/>
            <person name="Arivett B.A."/>
            <person name="Farone A.L."/>
            <person name="Berk S.G."/>
            <person name="Farone M.B."/>
        </authorList>
    </citation>
    <scope>NUCLEOTIDE SEQUENCE</scope>
    <source>
        <strain evidence="4">HT99</strain>
    </source>
</reference>
<sequence length="153" mass="17386">MTIKKEYLKEDPKEKKYPVSHLTTDFGAPVPNNQNSMTAGTRVPLLMQDVWLIEKLANLNRENIPERRMHAKGSGTFGTFTVTNDITKYSKAKIFEKMSKKTEMFARLTTVAGERGAADAERDVRGFVLKFSNIFANNAEGFNHLISWLRNKS</sequence>
<dbReference type="GO" id="GO:0004096">
    <property type="term" value="F:catalase activity"/>
    <property type="evidence" value="ECO:0007669"/>
    <property type="project" value="UniProtKB-EC"/>
</dbReference>
<dbReference type="InterPro" id="IPR018028">
    <property type="entry name" value="Catalase"/>
</dbReference>
<reference evidence="3" key="1">
    <citation type="submission" date="2015-09" db="EMBL/GenBank/DDBJ databases">
        <title>Draft Genome Sequences of Two Novel Amoeba-resistant Intranuclear Bacteria, Candidatus Berkiella cookevillensis and Candidatus Berkiella aquae.</title>
        <authorList>
            <person name="Mehari Y.T."/>
            <person name="Arivett B.A."/>
            <person name="Farone A.L."/>
            <person name="Gunderson J.H."/>
            <person name="Farone M.B."/>
        </authorList>
    </citation>
    <scope>NUCLEOTIDE SEQUENCE [LARGE SCALE GENOMIC DNA]</scope>
    <source>
        <strain evidence="3">HT99</strain>
    </source>
</reference>
<dbReference type="EC" id="1.11.1.6" evidence="1"/>
<dbReference type="PATRIC" id="fig|1590043.3.peg.2287"/>
<dbReference type="GO" id="GO:0005737">
    <property type="term" value="C:cytoplasm"/>
    <property type="evidence" value="ECO:0007669"/>
    <property type="project" value="TreeGrafter"/>
</dbReference>
<keyword evidence="5" id="KW-1185">Reference proteome</keyword>
<comment type="caution">
    <text evidence="3">The sequence shown here is derived from an EMBL/GenBank/DDBJ whole genome shotgun (WGS) entry which is preliminary data.</text>
</comment>
<protein>
    <recommendedName>
        <fullName evidence="1">catalase</fullName>
        <ecNumber evidence="1">1.11.1.6</ecNumber>
    </recommendedName>
</protein>